<dbReference type="PROSITE" id="PS50157">
    <property type="entry name" value="ZINC_FINGER_C2H2_2"/>
    <property type="match status" value="1"/>
</dbReference>
<proteinExistence type="predicted"/>
<evidence type="ECO:0000259" key="3">
    <source>
        <dbReference type="PROSITE" id="PS50157"/>
    </source>
</evidence>
<evidence type="ECO:0000313" key="4">
    <source>
        <dbReference type="EMBL" id="KAG1799851.1"/>
    </source>
</evidence>
<dbReference type="Proteomes" id="UP000719766">
    <property type="component" value="Unassembled WGS sequence"/>
</dbReference>
<protein>
    <recommendedName>
        <fullName evidence="3">C2H2-type domain-containing protein</fullName>
    </recommendedName>
</protein>
<keyword evidence="1" id="KW-0863">Zinc-finger</keyword>
<keyword evidence="1" id="KW-0479">Metal-binding</keyword>
<dbReference type="SUPFAM" id="SSF57667">
    <property type="entry name" value="beta-beta-alpha zinc fingers"/>
    <property type="match status" value="1"/>
</dbReference>
<dbReference type="InterPro" id="IPR036236">
    <property type="entry name" value="Znf_C2H2_sf"/>
</dbReference>
<feature type="region of interest" description="Disordered" evidence="2">
    <location>
        <begin position="1"/>
        <end position="54"/>
    </location>
</feature>
<dbReference type="OrthoDB" id="2794896at2759"/>
<feature type="domain" description="C2H2-type" evidence="3">
    <location>
        <begin position="252"/>
        <end position="277"/>
    </location>
</feature>
<dbReference type="GeneID" id="64605146"/>
<feature type="compositionally biased region" description="Polar residues" evidence="2">
    <location>
        <begin position="12"/>
        <end position="26"/>
    </location>
</feature>
<organism evidence="4 5">
    <name type="scientific">Suillus plorans</name>
    <dbReference type="NCBI Taxonomy" id="116603"/>
    <lineage>
        <taxon>Eukaryota</taxon>
        <taxon>Fungi</taxon>
        <taxon>Dikarya</taxon>
        <taxon>Basidiomycota</taxon>
        <taxon>Agaricomycotina</taxon>
        <taxon>Agaricomycetes</taxon>
        <taxon>Agaricomycetidae</taxon>
        <taxon>Boletales</taxon>
        <taxon>Suillineae</taxon>
        <taxon>Suillaceae</taxon>
        <taxon>Suillus</taxon>
    </lineage>
</organism>
<accession>A0A9P7DPF5</accession>
<dbReference type="InterPro" id="IPR013083">
    <property type="entry name" value="Znf_RING/FYVE/PHD"/>
</dbReference>
<dbReference type="RefSeq" id="XP_041164074.1">
    <property type="nucleotide sequence ID" value="XM_041311382.1"/>
</dbReference>
<dbReference type="Gene3D" id="3.30.40.10">
    <property type="entry name" value="Zinc/RING finger domain, C3HC4 (zinc finger)"/>
    <property type="match status" value="1"/>
</dbReference>
<comment type="caution">
    <text evidence="4">The sequence shown here is derived from an EMBL/GenBank/DDBJ whole genome shotgun (WGS) entry which is preliminary data.</text>
</comment>
<name>A0A9P7DPF5_9AGAM</name>
<dbReference type="GO" id="GO:0008270">
    <property type="term" value="F:zinc ion binding"/>
    <property type="evidence" value="ECO:0007669"/>
    <property type="project" value="UniProtKB-KW"/>
</dbReference>
<sequence>MPGPMDSRKRSQPSIFNPTASMQSFNPFADASAFGYNETTSPNHAPGTSSSRASTAWWSGPIVNGPSDQYFPGGFTFPPESLVMQNSGYQYHVNDNTAFQSIPENSMLSHSETADDRTLYYPQDLWYPPPEDDNLNQGNQCGQLPWFNSDTFPPSPSLQMMMSQSPTEPLPIMMPSQEQPALSECAWVEDGKLCDHPISHDKRRLGIHLRDSHGVHGTDKKPVVCSWQGCDQKMQRGAIGRHIISCHLKARWTCKNCSKTYSRRDAMKKHAKDCQAA</sequence>
<dbReference type="AlphaFoldDB" id="A0A9P7DPF5"/>
<dbReference type="EMBL" id="JABBWE010000010">
    <property type="protein sequence ID" value="KAG1799851.1"/>
    <property type="molecule type" value="Genomic_DNA"/>
</dbReference>
<evidence type="ECO:0000256" key="2">
    <source>
        <dbReference type="SAM" id="MobiDB-lite"/>
    </source>
</evidence>
<gene>
    <name evidence="4" type="ORF">HD556DRAFT_71313</name>
</gene>
<keyword evidence="1" id="KW-0862">Zinc</keyword>
<evidence type="ECO:0000313" key="5">
    <source>
        <dbReference type="Proteomes" id="UP000719766"/>
    </source>
</evidence>
<reference evidence="4" key="1">
    <citation type="journal article" date="2020" name="New Phytol.">
        <title>Comparative genomics reveals dynamic genome evolution in host specialist ectomycorrhizal fungi.</title>
        <authorList>
            <person name="Lofgren L.A."/>
            <person name="Nguyen N.H."/>
            <person name="Vilgalys R."/>
            <person name="Ruytinx J."/>
            <person name="Liao H.L."/>
            <person name="Branco S."/>
            <person name="Kuo A."/>
            <person name="LaButti K."/>
            <person name="Lipzen A."/>
            <person name="Andreopoulos W."/>
            <person name="Pangilinan J."/>
            <person name="Riley R."/>
            <person name="Hundley H."/>
            <person name="Na H."/>
            <person name="Barry K."/>
            <person name="Grigoriev I.V."/>
            <person name="Stajich J.E."/>
            <person name="Kennedy P.G."/>
        </authorList>
    </citation>
    <scope>NUCLEOTIDE SEQUENCE</scope>
    <source>
        <strain evidence="4">S12</strain>
    </source>
</reference>
<dbReference type="InterPro" id="IPR013087">
    <property type="entry name" value="Znf_C2H2_type"/>
</dbReference>
<evidence type="ECO:0000256" key="1">
    <source>
        <dbReference type="PROSITE-ProRule" id="PRU00042"/>
    </source>
</evidence>
<keyword evidence="5" id="KW-1185">Reference proteome</keyword>